<dbReference type="HOGENOM" id="CLU_094600_1_0_11"/>
<proteinExistence type="predicted"/>
<sequence length="215" mass="22008">MGNASRAPRASFACGLAGAVLFVVVFLVAGALRPGYSALRHPVSSLALGESGRVQSTSFVATGVLMFAFAVGVRRTAGGLWLSRLLGVYAIGLAGAGFFRTDPISGYPAGTPALGQSTLTGSLHDTFSALVFAALPLACGVLARRCFKSGRTGWAWYSVATAVVFLAGFVLAGVGFAQNAALLPVAGLLQRLTLVVGWVWVGALAAHLLRRSAPA</sequence>
<dbReference type="EMBL" id="AM420293">
    <property type="protein sequence ID" value="CAL99959.1"/>
    <property type="molecule type" value="Genomic_DNA"/>
</dbReference>
<dbReference type="OrthoDB" id="8159487at2"/>
<dbReference type="Pfam" id="PF06197">
    <property type="entry name" value="DUF998"/>
    <property type="match status" value="1"/>
</dbReference>
<name>A4F7D5_SACEN</name>
<evidence type="ECO:0000313" key="1">
    <source>
        <dbReference type="EMBL" id="CAL99959.1"/>
    </source>
</evidence>
<dbReference type="KEGG" id="sen:SACE_0614"/>
<dbReference type="RefSeq" id="WP_009945145.1">
    <property type="nucleotide sequence ID" value="NC_009142.1"/>
</dbReference>
<dbReference type="eggNOG" id="COG3371">
    <property type="taxonomic scope" value="Bacteria"/>
</dbReference>
<dbReference type="InterPro" id="IPR009339">
    <property type="entry name" value="DUF998"/>
</dbReference>
<dbReference type="STRING" id="405948.SACE_0614"/>
<evidence type="ECO:0000313" key="2">
    <source>
        <dbReference type="Proteomes" id="UP000006728"/>
    </source>
</evidence>
<gene>
    <name evidence="1" type="ordered locus">SACE_0614</name>
</gene>
<dbReference type="AlphaFoldDB" id="A4F7D5"/>
<reference evidence="1 2" key="1">
    <citation type="journal article" date="2007" name="Nat. Biotechnol.">
        <title>Complete genome sequence of the erythromycin-producing bacterium Saccharopolyspora erythraea NRRL23338.</title>
        <authorList>
            <person name="Oliynyk M."/>
            <person name="Samborskyy M."/>
            <person name="Lester J.B."/>
            <person name="Mironenko T."/>
            <person name="Scott N."/>
            <person name="Dickens S."/>
            <person name="Haydock S.F."/>
            <person name="Leadlay P.F."/>
        </authorList>
    </citation>
    <scope>NUCLEOTIDE SEQUENCE [LARGE SCALE GENOMIC DNA]</scope>
    <source>
        <strain evidence="2">ATCC 11635 / DSM 40517 / JCM 4748 / NBRC 13426 / NCIMB 8594 / NRRL 2338</strain>
    </source>
</reference>
<organism evidence="1 2">
    <name type="scientific">Saccharopolyspora erythraea (strain ATCC 11635 / DSM 40517 / JCM 4748 / NBRC 13426 / NCIMB 8594 / NRRL 2338)</name>
    <dbReference type="NCBI Taxonomy" id="405948"/>
    <lineage>
        <taxon>Bacteria</taxon>
        <taxon>Bacillati</taxon>
        <taxon>Actinomycetota</taxon>
        <taxon>Actinomycetes</taxon>
        <taxon>Pseudonocardiales</taxon>
        <taxon>Pseudonocardiaceae</taxon>
        <taxon>Saccharopolyspora</taxon>
    </lineage>
</organism>
<dbReference type="Proteomes" id="UP000006728">
    <property type="component" value="Chromosome"/>
</dbReference>
<protein>
    <submittedName>
        <fullName evidence="1">Uncharacterized protein</fullName>
    </submittedName>
</protein>
<accession>A4F7D5</accession>
<keyword evidence="2" id="KW-1185">Reference proteome</keyword>